<dbReference type="EMBL" id="DSDK01000114">
    <property type="protein sequence ID" value="HDR50377.1"/>
    <property type="molecule type" value="Genomic_DNA"/>
</dbReference>
<dbReference type="AlphaFoldDB" id="A0A831PKM4"/>
<sequence>MKRILATFLVLSSTTFYLLAIAPYPVRGLCIAAPPPNQVEEFADFIEKELAPSGLNLLILRVDWGYEYQSHPELRGNNPLTKTDVKKLVEVCRENNIRLMPQINLLGHQSWHSTPGKLLEVYPEFDETPDIKLPEPGKYEWPNPDGLYCKSYCPLHPDVHDVVFALVDEIMQAFEADAFHAGLDEVFYIGHEQCPRCYGHDKAELFAGEVTKIRDHLAKSGAELWMWGDRLIDGKTTGIGLWEGSYNNTHRAIDMIPKDVVICDWHYERPDPTAFLFASKGFQVLTCPWRNAENAVEQEQMMRLFIESATRDMKPRYLGMLQTVWGSTRNFMDSYNGTANPERMDKSADSFKALSKVWNQ</sequence>
<keyword evidence="4 7" id="KW-0378">Hydrolase</keyword>
<dbReference type="GO" id="GO:0016020">
    <property type="term" value="C:membrane"/>
    <property type="evidence" value="ECO:0007669"/>
    <property type="project" value="TreeGrafter"/>
</dbReference>
<evidence type="ECO:0000259" key="6">
    <source>
        <dbReference type="Pfam" id="PF00728"/>
    </source>
</evidence>
<dbReference type="Pfam" id="PF00728">
    <property type="entry name" value="Glyco_hydro_20"/>
    <property type="match status" value="1"/>
</dbReference>
<reference evidence="7" key="1">
    <citation type="journal article" date="2020" name="mSystems">
        <title>Genome- and Community-Level Interaction Insights into Carbon Utilization and Element Cycling Functions of Hydrothermarchaeota in Hydrothermal Sediment.</title>
        <authorList>
            <person name="Zhou Z."/>
            <person name="Liu Y."/>
            <person name="Xu W."/>
            <person name="Pan J."/>
            <person name="Luo Z.H."/>
            <person name="Li M."/>
        </authorList>
    </citation>
    <scope>NUCLEOTIDE SEQUENCE [LARGE SCALE GENOMIC DNA]</scope>
    <source>
        <strain evidence="7">SpSt-1217</strain>
    </source>
</reference>
<dbReference type="Proteomes" id="UP000886047">
    <property type="component" value="Unassembled WGS sequence"/>
</dbReference>
<evidence type="ECO:0000256" key="3">
    <source>
        <dbReference type="ARBA" id="ARBA00012663"/>
    </source>
</evidence>
<dbReference type="GO" id="GO:0005975">
    <property type="term" value="P:carbohydrate metabolic process"/>
    <property type="evidence" value="ECO:0007669"/>
    <property type="project" value="InterPro"/>
</dbReference>
<feature type="active site" description="Proton donor" evidence="5">
    <location>
        <position position="185"/>
    </location>
</feature>
<evidence type="ECO:0000256" key="1">
    <source>
        <dbReference type="ARBA" id="ARBA00001231"/>
    </source>
</evidence>
<organism evidence="7">
    <name type="scientific">Mariniphaga anaerophila</name>
    <dbReference type="NCBI Taxonomy" id="1484053"/>
    <lineage>
        <taxon>Bacteria</taxon>
        <taxon>Pseudomonadati</taxon>
        <taxon>Bacteroidota</taxon>
        <taxon>Bacteroidia</taxon>
        <taxon>Marinilabiliales</taxon>
        <taxon>Prolixibacteraceae</taxon>
        <taxon>Mariniphaga</taxon>
    </lineage>
</organism>
<dbReference type="GO" id="GO:0030203">
    <property type="term" value="P:glycosaminoglycan metabolic process"/>
    <property type="evidence" value="ECO:0007669"/>
    <property type="project" value="TreeGrafter"/>
</dbReference>
<dbReference type="PANTHER" id="PTHR22600:SF57">
    <property type="entry name" value="BETA-N-ACETYLHEXOSAMINIDASE"/>
    <property type="match status" value="1"/>
</dbReference>
<evidence type="ECO:0000256" key="5">
    <source>
        <dbReference type="PIRSR" id="PIRSR625705-1"/>
    </source>
</evidence>
<comment type="caution">
    <text evidence="7">The sequence shown here is derived from an EMBL/GenBank/DDBJ whole genome shotgun (WGS) entry which is preliminary data.</text>
</comment>
<evidence type="ECO:0000256" key="2">
    <source>
        <dbReference type="ARBA" id="ARBA00006285"/>
    </source>
</evidence>
<comment type="catalytic activity">
    <reaction evidence="1">
        <text>Hydrolysis of terminal non-reducing N-acetyl-D-hexosamine residues in N-acetyl-beta-D-hexosaminides.</text>
        <dbReference type="EC" id="3.2.1.52"/>
    </reaction>
</comment>
<dbReference type="SUPFAM" id="SSF51445">
    <property type="entry name" value="(Trans)glycosidases"/>
    <property type="match status" value="1"/>
</dbReference>
<accession>A0A831PKM4</accession>
<protein>
    <recommendedName>
        <fullName evidence="3">beta-N-acetylhexosaminidase</fullName>
        <ecNumber evidence="3">3.2.1.52</ecNumber>
    </recommendedName>
</protein>
<proteinExistence type="inferred from homology"/>
<dbReference type="InterPro" id="IPR025705">
    <property type="entry name" value="Beta_hexosaminidase_sua/sub"/>
</dbReference>
<evidence type="ECO:0000256" key="4">
    <source>
        <dbReference type="ARBA" id="ARBA00022801"/>
    </source>
</evidence>
<feature type="domain" description="Glycoside hydrolase family 20 catalytic" evidence="6">
    <location>
        <begin position="77"/>
        <end position="288"/>
    </location>
</feature>
<dbReference type="Gene3D" id="3.20.20.80">
    <property type="entry name" value="Glycosidases"/>
    <property type="match status" value="1"/>
</dbReference>
<gene>
    <name evidence="7" type="ORF">ENN90_01980</name>
</gene>
<dbReference type="GO" id="GO:0004563">
    <property type="term" value="F:beta-N-acetylhexosaminidase activity"/>
    <property type="evidence" value="ECO:0007669"/>
    <property type="project" value="UniProtKB-EC"/>
</dbReference>
<dbReference type="EC" id="3.2.1.52" evidence="3"/>
<dbReference type="PANTHER" id="PTHR22600">
    <property type="entry name" value="BETA-HEXOSAMINIDASE"/>
    <property type="match status" value="1"/>
</dbReference>
<name>A0A831PKM4_9BACT</name>
<dbReference type="InterPro" id="IPR015883">
    <property type="entry name" value="Glyco_hydro_20_cat"/>
</dbReference>
<comment type="similarity">
    <text evidence="2">Belongs to the glycosyl hydrolase 20 family.</text>
</comment>
<dbReference type="InterPro" id="IPR017853">
    <property type="entry name" value="GH"/>
</dbReference>
<evidence type="ECO:0000313" key="7">
    <source>
        <dbReference type="EMBL" id="HDR50377.1"/>
    </source>
</evidence>